<feature type="compositionally biased region" description="Basic residues" evidence="1">
    <location>
        <begin position="29"/>
        <end position="45"/>
    </location>
</feature>
<reference evidence="2" key="2">
    <citation type="submission" date="2022-01" db="EMBL/GenBank/DDBJ databases">
        <authorList>
            <person name="Yamashiro T."/>
            <person name="Shiraishi A."/>
            <person name="Satake H."/>
            <person name="Nakayama K."/>
        </authorList>
    </citation>
    <scope>NUCLEOTIDE SEQUENCE</scope>
</reference>
<feature type="region of interest" description="Disordered" evidence="1">
    <location>
        <begin position="1"/>
        <end position="46"/>
    </location>
</feature>
<evidence type="ECO:0000313" key="3">
    <source>
        <dbReference type="Proteomes" id="UP001151760"/>
    </source>
</evidence>
<evidence type="ECO:0000313" key="2">
    <source>
        <dbReference type="EMBL" id="GJS89233.1"/>
    </source>
</evidence>
<dbReference type="Proteomes" id="UP001151760">
    <property type="component" value="Unassembled WGS sequence"/>
</dbReference>
<feature type="compositionally biased region" description="Basic and acidic residues" evidence="1">
    <location>
        <begin position="65"/>
        <end position="75"/>
    </location>
</feature>
<reference evidence="2" key="1">
    <citation type="journal article" date="2022" name="Int. J. Mol. Sci.">
        <title>Draft Genome of Tanacetum Coccineum: Genomic Comparison of Closely Related Tanacetum-Family Plants.</title>
        <authorList>
            <person name="Yamashiro T."/>
            <person name="Shiraishi A."/>
            <person name="Nakayama K."/>
            <person name="Satake H."/>
        </authorList>
    </citation>
    <scope>NUCLEOTIDE SEQUENCE</scope>
</reference>
<accession>A0ABQ4ZG97</accession>
<protein>
    <submittedName>
        <fullName evidence="2">Uncharacterized protein</fullName>
    </submittedName>
</protein>
<feature type="region of interest" description="Disordered" evidence="1">
    <location>
        <begin position="65"/>
        <end position="165"/>
    </location>
</feature>
<sequence length="165" mass="17839">MKPKPILAKPKEKKCKLVTETSESPSPAKRSKAGKVVKKRTKKSSPRLVDEFVDEGVLENEARIGDEESLKDVHSVRQGPLPSVVIREPESGKFQPLLEVPGKGKDKVGEEQAAQVLLNLQTSKKKSPAKYDTESDQEMSPVVTSGAQDEGQGGPNPGIQDEGQA</sequence>
<comment type="caution">
    <text evidence="2">The sequence shown here is derived from an EMBL/GenBank/DDBJ whole genome shotgun (WGS) entry which is preliminary data.</text>
</comment>
<keyword evidence="3" id="KW-1185">Reference proteome</keyword>
<evidence type="ECO:0000256" key="1">
    <source>
        <dbReference type="SAM" id="MobiDB-lite"/>
    </source>
</evidence>
<dbReference type="EMBL" id="BQNB010011335">
    <property type="protein sequence ID" value="GJS89233.1"/>
    <property type="molecule type" value="Genomic_DNA"/>
</dbReference>
<gene>
    <name evidence="2" type="ORF">Tco_0771869</name>
</gene>
<name>A0ABQ4ZG97_9ASTR</name>
<proteinExistence type="predicted"/>
<organism evidence="2 3">
    <name type="scientific">Tanacetum coccineum</name>
    <dbReference type="NCBI Taxonomy" id="301880"/>
    <lineage>
        <taxon>Eukaryota</taxon>
        <taxon>Viridiplantae</taxon>
        <taxon>Streptophyta</taxon>
        <taxon>Embryophyta</taxon>
        <taxon>Tracheophyta</taxon>
        <taxon>Spermatophyta</taxon>
        <taxon>Magnoliopsida</taxon>
        <taxon>eudicotyledons</taxon>
        <taxon>Gunneridae</taxon>
        <taxon>Pentapetalae</taxon>
        <taxon>asterids</taxon>
        <taxon>campanulids</taxon>
        <taxon>Asterales</taxon>
        <taxon>Asteraceae</taxon>
        <taxon>Asteroideae</taxon>
        <taxon>Anthemideae</taxon>
        <taxon>Anthemidinae</taxon>
        <taxon>Tanacetum</taxon>
    </lineage>
</organism>